<organism evidence="3 4">
    <name type="scientific">Jiangella ureilytica</name>
    <dbReference type="NCBI Taxonomy" id="2530374"/>
    <lineage>
        <taxon>Bacteria</taxon>
        <taxon>Bacillati</taxon>
        <taxon>Actinomycetota</taxon>
        <taxon>Actinomycetes</taxon>
        <taxon>Jiangellales</taxon>
        <taxon>Jiangellaceae</taxon>
        <taxon>Jiangella</taxon>
    </lineage>
</organism>
<feature type="region of interest" description="Disordered" evidence="1">
    <location>
        <begin position="18"/>
        <end position="43"/>
    </location>
</feature>
<dbReference type="EMBL" id="SMKL01000014">
    <property type="protein sequence ID" value="TDC52642.1"/>
    <property type="molecule type" value="Genomic_DNA"/>
</dbReference>
<dbReference type="Pfam" id="PF14016">
    <property type="entry name" value="DUF4232"/>
    <property type="match status" value="1"/>
</dbReference>
<name>A0A4R4RUW2_9ACTN</name>
<evidence type="ECO:0000313" key="4">
    <source>
        <dbReference type="Proteomes" id="UP000295621"/>
    </source>
</evidence>
<dbReference type="AlphaFoldDB" id="A0A4R4RUW2"/>
<evidence type="ECO:0000256" key="1">
    <source>
        <dbReference type="SAM" id="MobiDB-lite"/>
    </source>
</evidence>
<accession>A0A4R4RUW2</accession>
<keyword evidence="4" id="KW-1185">Reference proteome</keyword>
<feature type="domain" description="DUF4232" evidence="2">
    <location>
        <begin position="198"/>
        <end position="337"/>
    </location>
</feature>
<feature type="compositionally biased region" description="Basic and acidic residues" evidence="1">
    <location>
        <begin position="20"/>
        <end position="43"/>
    </location>
</feature>
<dbReference type="Proteomes" id="UP000295621">
    <property type="component" value="Unassembled WGS sequence"/>
</dbReference>
<dbReference type="InterPro" id="IPR025326">
    <property type="entry name" value="DUF4232"/>
</dbReference>
<protein>
    <submittedName>
        <fullName evidence="3">DUF4232 domain-containing protein</fullName>
    </submittedName>
</protein>
<evidence type="ECO:0000259" key="2">
    <source>
        <dbReference type="Pfam" id="PF14016"/>
    </source>
</evidence>
<dbReference type="OrthoDB" id="5175658at2"/>
<proteinExistence type="predicted"/>
<sequence length="343" mass="35711">MDGTDPIVADARALPGVDDVTFHYRDPDGNEHPEPPGTPADREGWTLRLDIVHGAEYGAGWAAEAIDELLEGRPEPTTPALEIWLHPVTPTASEIAVRAYPRTDDGSQVRDAFLLAATPGVVRAVFDGETADVRVADAADLAKVADVAAVQGTGVDVIRVLGDDSAEVRVADVPPRPPYVPSTDRPAQRPADPAAPDCDPASLRLELTGTDAALGSRYLFLGATNTGAAPCALRGRPELTFRTLAEEPLAVAVTPSTTPPDPPRLVVPPGARAVAMLDWNAMPTANDPNLTYEVLLAAGDGAPATELPLTSLVIDGAGPQTSLDIVDGGEVAVTAWQPDGTGF</sequence>
<feature type="compositionally biased region" description="Low complexity" evidence="1">
    <location>
        <begin position="184"/>
        <end position="200"/>
    </location>
</feature>
<reference evidence="3 4" key="1">
    <citation type="submission" date="2019-02" db="EMBL/GenBank/DDBJ databases">
        <title>Draft genome sequences of novel Actinobacteria.</title>
        <authorList>
            <person name="Sahin N."/>
            <person name="Ay H."/>
            <person name="Saygin H."/>
        </authorList>
    </citation>
    <scope>NUCLEOTIDE SEQUENCE [LARGE SCALE GENOMIC DNA]</scope>
    <source>
        <strain evidence="3 4">KC603</strain>
    </source>
</reference>
<evidence type="ECO:0000313" key="3">
    <source>
        <dbReference type="EMBL" id="TDC52642.1"/>
    </source>
</evidence>
<gene>
    <name evidence="3" type="ORF">E1212_08630</name>
</gene>
<feature type="region of interest" description="Disordered" evidence="1">
    <location>
        <begin position="172"/>
        <end position="200"/>
    </location>
</feature>
<comment type="caution">
    <text evidence="3">The sequence shown here is derived from an EMBL/GenBank/DDBJ whole genome shotgun (WGS) entry which is preliminary data.</text>
</comment>